<keyword evidence="5" id="KW-1185">Reference proteome</keyword>
<dbReference type="InterPro" id="IPR036291">
    <property type="entry name" value="NAD(P)-bd_dom_sf"/>
</dbReference>
<evidence type="ECO:0000313" key="5">
    <source>
        <dbReference type="Proteomes" id="UP000292447"/>
    </source>
</evidence>
<evidence type="ECO:0000256" key="1">
    <source>
        <dbReference type="ARBA" id="ARBA00006484"/>
    </source>
</evidence>
<dbReference type="PRINTS" id="PR00081">
    <property type="entry name" value="GDHRDH"/>
</dbReference>
<evidence type="ECO:0000256" key="3">
    <source>
        <dbReference type="ARBA" id="ARBA00023002"/>
    </source>
</evidence>
<dbReference type="PANTHER" id="PTHR43618:SF12">
    <property type="entry name" value="OXIDOREDUCTASE, SHORT-CHAIN DEHYDROGENASE_REDUCTASE FAMILY (AFU_ORTHOLOGUE AFUA_1G14540)"/>
    <property type="match status" value="1"/>
</dbReference>
<dbReference type="GO" id="GO:0016491">
    <property type="term" value="F:oxidoreductase activity"/>
    <property type="evidence" value="ECO:0007669"/>
    <property type="project" value="UniProtKB-KW"/>
</dbReference>
<dbReference type="InterPro" id="IPR002347">
    <property type="entry name" value="SDR_fam"/>
</dbReference>
<dbReference type="Proteomes" id="UP000292447">
    <property type="component" value="Chromosome II"/>
</dbReference>
<proteinExistence type="inferred from homology"/>
<gene>
    <name evidence="4" type="primary">MPUL0B04970</name>
    <name evidence="4" type="ORF">METSCH_B04970</name>
</gene>
<dbReference type="Pfam" id="PF13561">
    <property type="entry name" value="adh_short_C2"/>
    <property type="match status" value="1"/>
</dbReference>
<reference evidence="5" key="1">
    <citation type="submission" date="2019-03" db="EMBL/GenBank/DDBJ databases">
        <title>Snf2 controls pulcherriminic acid biosynthesis and connects pigmentation and antifungal activity of the yeast Metschnikowia pulcherrima.</title>
        <authorList>
            <person name="Gore-Lloyd D."/>
            <person name="Sumann I."/>
            <person name="Brachmann A.O."/>
            <person name="Schneeberger K."/>
            <person name="Ortiz-Merino R.A."/>
            <person name="Moreno-Beltran M."/>
            <person name="Schlaefli M."/>
            <person name="Kirner P."/>
            <person name="Santos Kron A."/>
            <person name="Wolfe K.H."/>
            <person name="Piel J."/>
            <person name="Ahrens C.H."/>
            <person name="Henk D."/>
            <person name="Freimoser F.M."/>
        </authorList>
    </citation>
    <scope>NUCLEOTIDE SEQUENCE [LARGE SCALE GENOMIC DNA]</scope>
    <source>
        <strain evidence="5">APC 1.2</strain>
    </source>
</reference>
<dbReference type="Gene3D" id="3.40.50.720">
    <property type="entry name" value="NAD(P)-binding Rossmann-like Domain"/>
    <property type="match status" value="1"/>
</dbReference>
<dbReference type="STRING" id="2163413.A0A4P6XL92"/>
<evidence type="ECO:0000313" key="4">
    <source>
        <dbReference type="EMBL" id="QBM87295.1"/>
    </source>
</evidence>
<sequence>MVDFNVNGKTAVITGGTRGLGLYTAEAYVIGGAKTVVITSRKEKACEEAKKYLEKVATEVGKDTKIIAIPADLANENECEEFFKKVSEQVSAVNILVANAGATWGAPLEDHPVSAVKKILDLNVVAVFHTIKLFAPLLEEAGTPEDPLRILIMSSVASLVASDPVGVYGYLASKSGVSHMGKNLALQLGPRNITVNSIAPGFFPTKMSQGVLDMAGDIMTEQNPRKRLGVKEDIMSAVIFLSAQQSNYINGIVFPIDGGSHVGGAFTPKL</sequence>
<dbReference type="PANTHER" id="PTHR43618">
    <property type="entry name" value="7-ALPHA-HYDROXYSTEROID DEHYDROGENASE"/>
    <property type="match status" value="1"/>
</dbReference>
<dbReference type="InterPro" id="IPR052178">
    <property type="entry name" value="Sec_Metab_Biosynth_SDR"/>
</dbReference>
<comment type="similarity">
    <text evidence="1">Belongs to the short-chain dehydrogenases/reductases (SDR) family.</text>
</comment>
<keyword evidence="3" id="KW-0560">Oxidoreductase</keyword>
<organism evidence="4 5">
    <name type="scientific">Metschnikowia aff. pulcherrima</name>
    <dbReference type="NCBI Taxonomy" id="2163413"/>
    <lineage>
        <taxon>Eukaryota</taxon>
        <taxon>Fungi</taxon>
        <taxon>Dikarya</taxon>
        <taxon>Ascomycota</taxon>
        <taxon>Saccharomycotina</taxon>
        <taxon>Pichiomycetes</taxon>
        <taxon>Metschnikowiaceae</taxon>
        <taxon>Metschnikowia</taxon>
    </lineage>
</organism>
<name>A0A4P6XL92_9ASCO</name>
<dbReference type="SUPFAM" id="SSF51735">
    <property type="entry name" value="NAD(P)-binding Rossmann-fold domains"/>
    <property type="match status" value="1"/>
</dbReference>
<keyword evidence="2" id="KW-0521">NADP</keyword>
<dbReference type="EMBL" id="CP034457">
    <property type="protein sequence ID" value="QBM87295.1"/>
    <property type="molecule type" value="Genomic_DNA"/>
</dbReference>
<protein>
    <submittedName>
        <fullName evidence="4">NAD(P)-dependent dehydrogenase, short-chain alcohol dehydrogenase family</fullName>
    </submittedName>
</protein>
<dbReference type="AlphaFoldDB" id="A0A4P6XL92"/>
<evidence type="ECO:0000256" key="2">
    <source>
        <dbReference type="ARBA" id="ARBA00022857"/>
    </source>
</evidence>
<dbReference type="FunFam" id="3.40.50.720:FF:000084">
    <property type="entry name" value="Short-chain dehydrogenase reductase"/>
    <property type="match status" value="1"/>
</dbReference>
<accession>A0A4P6XL92</accession>